<evidence type="ECO:0000256" key="1">
    <source>
        <dbReference type="ARBA" id="ARBA00009100"/>
    </source>
</evidence>
<dbReference type="GO" id="GO:0006886">
    <property type="term" value="P:intracellular protein transport"/>
    <property type="evidence" value="ECO:0007669"/>
    <property type="project" value="InterPro"/>
</dbReference>
<evidence type="ECO:0000313" key="3">
    <source>
        <dbReference type="Proteomes" id="UP001230188"/>
    </source>
</evidence>
<reference evidence="2" key="1">
    <citation type="submission" date="2023-01" db="EMBL/GenBank/DDBJ databases">
        <title>Metagenome sequencing of chrysophaentin producing Chrysophaeum taylorii.</title>
        <authorList>
            <person name="Davison J."/>
            <person name="Bewley C."/>
        </authorList>
    </citation>
    <scope>NUCLEOTIDE SEQUENCE</scope>
    <source>
        <strain evidence="2">NIES-1699</strain>
    </source>
</reference>
<keyword evidence="3" id="KW-1185">Reference proteome</keyword>
<dbReference type="FunFam" id="2.60.40.640:FF:000024">
    <property type="entry name" value="Down syndrome critical region protein 3"/>
    <property type="match status" value="1"/>
</dbReference>
<dbReference type="Proteomes" id="UP001230188">
    <property type="component" value="Unassembled WGS sequence"/>
</dbReference>
<name>A0AAD7UBU1_9STRA</name>
<gene>
    <name evidence="2" type="ORF">CTAYLR_006117</name>
</gene>
<proteinExistence type="inferred from homology"/>
<dbReference type="InterPro" id="IPR028934">
    <property type="entry name" value="Vps26-related"/>
</dbReference>
<comment type="similarity">
    <text evidence="1">Belongs to the VPS26 family.</text>
</comment>
<dbReference type="SUPFAM" id="SSF81296">
    <property type="entry name" value="E set domains"/>
    <property type="match status" value="1"/>
</dbReference>
<dbReference type="Pfam" id="PF03643">
    <property type="entry name" value="Vps26"/>
    <property type="match status" value="1"/>
</dbReference>
<evidence type="ECO:0000313" key="2">
    <source>
        <dbReference type="EMBL" id="KAJ8600773.1"/>
    </source>
</evidence>
<dbReference type="InterPro" id="IPR014756">
    <property type="entry name" value="Ig_E-set"/>
</dbReference>
<dbReference type="PANTHER" id="PTHR12233">
    <property type="entry name" value="VACUOLAR PROTEIN SORTING 26 RELATED"/>
    <property type="match status" value="1"/>
</dbReference>
<comment type="caution">
    <text evidence="2">The sequence shown here is derived from an EMBL/GenBank/DDBJ whole genome shotgun (WGS) entry which is preliminary data.</text>
</comment>
<protein>
    <submittedName>
        <fullName evidence="2">Uncharacterized protein</fullName>
    </submittedName>
</protein>
<sequence>MGDIEHSSLEISLKRVDRIYRPGEMVEGVVVVSARAGWAHKGITMRVSGTVKLQLSQRNVGLFDSASSSIKPREVLRETIEVAPAGRFPDGVTEVPFEFRLGPLVGESLYESYHGVYVNVCYVIGCECRRGVMKAPLEREVEFIVEVPTAATPQPDPRSFSIAPESLDNIRATSLSSIPRFKISGKLHRQNCPVNLPLTGEFVVEESEAQVKSVELQLVRAETVRHAELANSAREATEIQNIQIADGDVTRNLVVPIYMIFPRLFTCPSMATNDFSVDFEVNLIVIFADGYMITENFPIQLHRNR</sequence>
<dbReference type="Gene3D" id="2.60.40.640">
    <property type="match status" value="2"/>
</dbReference>
<organism evidence="2 3">
    <name type="scientific">Chrysophaeum taylorii</name>
    <dbReference type="NCBI Taxonomy" id="2483200"/>
    <lineage>
        <taxon>Eukaryota</taxon>
        <taxon>Sar</taxon>
        <taxon>Stramenopiles</taxon>
        <taxon>Ochrophyta</taxon>
        <taxon>Pelagophyceae</taxon>
        <taxon>Pelagomonadales</taxon>
        <taxon>Pelagomonadaceae</taxon>
        <taxon>Chrysophaeum</taxon>
    </lineage>
</organism>
<dbReference type="InterPro" id="IPR014752">
    <property type="entry name" value="Arrestin-like_C"/>
</dbReference>
<accession>A0AAD7UBU1</accession>
<dbReference type="AlphaFoldDB" id="A0AAD7UBU1"/>
<dbReference type="EMBL" id="JAQMWT010000479">
    <property type="protein sequence ID" value="KAJ8600773.1"/>
    <property type="molecule type" value="Genomic_DNA"/>
</dbReference>